<sequence length="208" mass="22507">MNQLATKLGLSSELQFYDVYSLNEPEQLAHIPRPAFALLVVIPLTPAWDESRKAEDADKEPYTGSGTDEPVIWYKQTIGHACGLIGLLHSLFNGPAVDLSSLTPLLVVLYCLSTKAFSFFHPSAFCIAQIAADTPVIIFRISIVAIVLYFMVGLTISASALFAYGLILFAGTMCMTAMFRAIGAAFDSFDAASRKCTHDSSGFSGLIH</sequence>
<dbReference type="GO" id="GO:0006511">
    <property type="term" value="P:ubiquitin-dependent protein catabolic process"/>
    <property type="evidence" value="ECO:0007669"/>
    <property type="project" value="UniProtKB-UniRule"/>
</dbReference>
<dbReference type="PANTHER" id="PTHR10589:SF41">
    <property type="entry name" value="UBIQUITIN CARBOXYL-TERMINAL HYDROLASE"/>
    <property type="match status" value="1"/>
</dbReference>
<keyword evidence="9 12" id="KW-0472">Membrane</keyword>
<dbReference type="SUPFAM" id="SSF54001">
    <property type="entry name" value="Cysteine proteinases"/>
    <property type="match status" value="1"/>
</dbReference>
<keyword evidence="6 11" id="KW-0378">Hydrolase</keyword>
<evidence type="ECO:0000259" key="13">
    <source>
        <dbReference type="PROSITE" id="PS52048"/>
    </source>
</evidence>
<dbReference type="GO" id="GO:0004843">
    <property type="term" value="F:cysteine-type deubiquitinase activity"/>
    <property type="evidence" value="ECO:0000318"/>
    <property type="project" value="GO_Central"/>
</dbReference>
<keyword evidence="8 12" id="KW-1133">Transmembrane helix</keyword>
<dbReference type="PANTHER" id="PTHR10589">
    <property type="entry name" value="UBIQUITIN CARBOXYL-TERMINAL HYDROLASE"/>
    <property type="match status" value="1"/>
</dbReference>
<accession>C8VQB4</accession>
<dbReference type="GO" id="GO:0016020">
    <property type="term" value="C:membrane"/>
    <property type="evidence" value="ECO:0007669"/>
    <property type="project" value="UniProtKB-SubCell"/>
</dbReference>
<dbReference type="OrthoDB" id="427186at2759"/>
<comment type="subcellular location">
    <subcellularLocation>
        <location evidence="2">Membrane</location>
        <topology evidence="2">Multi-pass membrane protein</topology>
    </subcellularLocation>
</comment>
<comment type="caution">
    <text evidence="10">Lacks conserved residue(s) required for the propagation of feature annotation.</text>
</comment>
<keyword evidence="4 12" id="KW-0812">Transmembrane</keyword>
<keyword evidence="5 11" id="KW-0833">Ubl conjugation pathway</keyword>
<evidence type="ECO:0000256" key="8">
    <source>
        <dbReference type="ARBA" id="ARBA00022989"/>
    </source>
</evidence>
<evidence type="ECO:0000313" key="15">
    <source>
        <dbReference type="Proteomes" id="UP000000560"/>
    </source>
</evidence>
<evidence type="ECO:0000256" key="1">
    <source>
        <dbReference type="ARBA" id="ARBA00000707"/>
    </source>
</evidence>
<dbReference type="GeneID" id="2867852"/>
<dbReference type="AlphaFoldDB" id="C8VQB4"/>
<dbReference type="KEGG" id="ani:ANIA_11218"/>
<evidence type="ECO:0000256" key="6">
    <source>
        <dbReference type="ARBA" id="ARBA00022801"/>
    </source>
</evidence>
<comment type="catalytic activity">
    <reaction evidence="1 11">
        <text>Thiol-dependent hydrolysis of ester, thioester, amide, peptide and isopeptide bonds formed by the C-terminal Gly of ubiquitin (a 76-residue protein attached to proteins as an intracellular targeting signal).</text>
        <dbReference type="EC" id="3.4.19.12"/>
    </reaction>
</comment>
<dbReference type="PRINTS" id="PR00707">
    <property type="entry name" value="UBCTHYDRLASE"/>
</dbReference>
<dbReference type="RefSeq" id="XP_050468951.1">
    <property type="nucleotide sequence ID" value="XM_050613110.1"/>
</dbReference>
<evidence type="ECO:0000313" key="14">
    <source>
        <dbReference type="EMBL" id="CBF87294.1"/>
    </source>
</evidence>
<keyword evidence="15" id="KW-1185">Reference proteome</keyword>
<feature type="transmembrane region" description="Helical" evidence="12">
    <location>
        <begin position="162"/>
        <end position="186"/>
    </location>
</feature>
<evidence type="ECO:0000256" key="3">
    <source>
        <dbReference type="ARBA" id="ARBA00022670"/>
    </source>
</evidence>
<keyword evidence="3 11" id="KW-0645">Protease</keyword>
<dbReference type="Gene3D" id="3.40.532.10">
    <property type="entry name" value="Peptidase C12, ubiquitin carboxyl-terminal hydrolase"/>
    <property type="match status" value="1"/>
</dbReference>
<dbReference type="Proteomes" id="UP000000560">
    <property type="component" value="Chromosome VIII"/>
</dbReference>
<dbReference type="eggNOG" id="KOG0065">
    <property type="taxonomic scope" value="Eukaryota"/>
</dbReference>
<keyword evidence="7 11" id="KW-0788">Thiol protease</keyword>
<dbReference type="EC" id="3.4.19.12" evidence="11"/>
<dbReference type="GO" id="GO:0140359">
    <property type="term" value="F:ABC-type transporter activity"/>
    <property type="evidence" value="ECO:0007669"/>
    <property type="project" value="InterPro"/>
</dbReference>
<evidence type="ECO:0000256" key="12">
    <source>
        <dbReference type="SAM" id="Phobius"/>
    </source>
</evidence>
<dbReference type="EMBL" id="BN001308">
    <property type="protein sequence ID" value="CBF87294.1"/>
    <property type="molecule type" value="Genomic_DNA"/>
</dbReference>
<dbReference type="GO" id="GO:0005737">
    <property type="term" value="C:cytoplasm"/>
    <property type="evidence" value="ECO:0000318"/>
    <property type="project" value="GO_Central"/>
</dbReference>
<reference evidence="15" key="1">
    <citation type="journal article" date="2005" name="Nature">
        <title>Sequencing of Aspergillus nidulans and comparative analysis with A. fumigatus and A. oryzae.</title>
        <authorList>
            <person name="Galagan J.E."/>
            <person name="Calvo S.E."/>
            <person name="Cuomo C."/>
            <person name="Ma L.J."/>
            <person name="Wortman J.R."/>
            <person name="Batzoglou S."/>
            <person name="Lee S.I."/>
            <person name="Basturkmen M."/>
            <person name="Spevak C.C."/>
            <person name="Clutterbuck J."/>
            <person name="Kapitonov V."/>
            <person name="Jurka J."/>
            <person name="Scazzocchio C."/>
            <person name="Farman M."/>
            <person name="Butler J."/>
            <person name="Purcell S."/>
            <person name="Harris S."/>
            <person name="Braus G.H."/>
            <person name="Draht O."/>
            <person name="Busch S."/>
            <person name="D'Enfert C."/>
            <person name="Bouchier C."/>
            <person name="Goldman G.H."/>
            <person name="Bell-Pedersen D."/>
            <person name="Griffiths-Jones S."/>
            <person name="Doonan J.H."/>
            <person name="Yu J."/>
            <person name="Vienken K."/>
            <person name="Pain A."/>
            <person name="Freitag M."/>
            <person name="Selker E.U."/>
            <person name="Archer D.B."/>
            <person name="Penalva M.A."/>
            <person name="Oakley B.R."/>
            <person name="Momany M."/>
            <person name="Tanaka T."/>
            <person name="Kumagai T."/>
            <person name="Asai K."/>
            <person name="Machida M."/>
            <person name="Nierman W.C."/>
            <person name="Denning D.W."/>
            <person name="Caddick M."/>
            <person name="Hynes M."/>
            <person name="Paoletti M."/>
            <person name="Fischer R."/>
            <person name="Miller B."/>
            <person name="Dyer P."/>
            <person name="Sachs M.S."/>
            <person name="Osmani S.A."/>
            <person name="Birren B.W."/>
        </authorList>
    </citation>
    <scope>NUCLEOTIDE SEQUENCE [LARGE SCALE GENOMIC DNA]</scope>
    <source>
        <strain evidence="15">FGSC A4 / ATCC 38163 / CBS 112.46 / NRRL 194 / M139</strain>
    </source>
</reference>
<dbReference type="STRING" id="227321.C8VQB4"/>
<evidence type="ECO:0000256" key="4">
    <source>
        <dbReference type="ARBA" id="ARBA00022692"/>
    </source>
</evidence>
<reference evidence="15" key="2">
    <citation type="journal article" date="2009" name="Fungal Genet. Biol.">
        <title>The 2008 update of the Aspergillus nidulans genome annotation: a community effort.</title>
        <authorList>
            <person name="Wortman J.R."/>
            <person name="Gilsenan J.M."/>
            <person name="Joardar V."/>
            <person name="Deegan J."/>
            <person name="Clutterbuck J."/>
            <person name="Andersen M.R."/>
            <person name="Archer D."/>
            <person name="Bencina M."/>
            <person name="Braus G."/>
            <person name="Coutinho P."/>
            <person name="von Dohren H."/>
            <person name="Doonan J."/>
            <person name="Driessen A.J."/>
            <person name="Durek P."/>
            <person name="Espeso E."/>
            <person name="Fekete E."/>
            <person name="Flipphi M."/>
            <person name="Estrada C.G."/>
            <person name="Geysens S."/>
            <person name="Goldman G."/>
            <person name="de Groot P.W."/>
            <person name="Hansen K."/>
            <person name="Harris S.D."/>
            <person name="Heinekamp T."/>
            <person name="Helmstaedt K."/>
            <person name="Henrissat B."/>
            <person name="Hofmann G."/>
            <person name="Homan T."/>
            <person name="Horio T."/>
            <person name="Horiuchi H."/>
            <person name="James S."/>
            <person name="Jones M."/>
            <person name="Karaffa L."/>
            <person name="Karanyi Z."/>
            <person name="Kato M."/>
            <person name="Keller N."/>
            <person name="Kelly D.E."/>
            <person name="Kiel J.A."/>
            <person name="Kim J.M."/>
            <person name="van der Klei I.J."/>
            <person name="Klis F.M."/>
            <person name="Kovalchuk A."/>
            <person name="Krasevec N."/>
            <person name="Kubicek C.P."/>
            <person name="Liu B."/>
            <person name="Maccabe A."/>
            <person name="Meyer V."/>
            <person name="Mirabito P."/>
            <person name="Miskei M."/>
            <person name="Mos M."/>
            <person name="Mullins J."/>
            <person name="Nelson D.R."/>
            <person name="Nielsen J."/>
            <person name="Oakley B.R."/>
            <person name="Osmani S.A."/>
            <person name="Pakula T."/>
            <person name="Paszewski A."/>
            <person name="Paulsen I."/>
            <person name="Pilsyk S."/>
            <person name="Pocsi I."/>
            <person name="Punt P.J."/>
            <person name="Ram A.F."/>
            <person name="Ren Q."/>
            <person name="Robellet X."/>
            <person name="Robson G."/>
            <person name="Seiboth B."/>
            <person name="van Solingen P."/>
            <person name="Specht T."/>
            <person name="Sun J."/>
            <person name="Taheri-Talesh N."/>
            <person name="Takeshita N."/>
            <person name="Ussery D."/>
            <person name="vanKuyk P.A."/>
            <person name="Visser H."/>
            <person name="van de Vondervoort P.J."/>
            <person name="de Vries R.P."/>
            <person name="Walton J."/>
            <person name="Xiang X."/>
            <person name="Xiong Y."/>
            <person name="Zeng A.P."/>
            <person name="Brandt B.W."/>
            <person name="Cornell M.J."/>
            <person name="van den Hondel C.A."/>
            <person name="Visser J."/>
            <person name="Oliver S.G."/>
            <person name="Turner G."/>
        </authorList>
    </citation>
    <scope>GENOME REANNOTATION</scope>
    <source>
        <strain evidence="15">FGSC A4 / ATCC 38163 / CBS 112.46 / NRRL 194 / M139</strain>
    </source>
</reference>
<dbReference type="HOGENOM" id="CLU_1320878_0_0_1"/>
<dbReference type="Pfam" id="PF01061">
    <property type="entry name" value="ABC2_membrane"/>
    <property type="match status" value="1"/>
</dbReference>
<dbReference type="eggNOG" id="KOG1415">
    <property type="taxonomic scope" value="Eukaryota"/>
</dbReference>
<dbReference type="InterPro" id="IPR013525">
    <property type="entry name" value="ABC2_TM"/>
</dbReference>
<dbReference type="InterPro" id="IPR001578">
    <property type="entry name" value="Peptidase_C12_UCH"/>
</dbReference>
<evidence type="ECO:0000256" key="11">
    <source>
        <dbReference type="RuleBase" id="RU361215"/>
    </source>
</evidence>
<dbReference type="InterPro" id="IPR038765">
    <property type="entry name" value="Papain-like_cys_pep_sf"/>
</dbReference>
<name>C8VQB4_EMENI</name>
<feature type="domain" description="UCH catalytic" evidence="13">
    <location>
        <begin position="1"/>
        <end position="208"/>
    </location>
</feature>
<dbReference type="VEuPathDB" id="FungiDB:AN11218"/>
<evidence type="ECO:0000256" key="10">
    <source>
        <dbReference type="PROSITE-ProRule" id="PRU01393"/>
    </source>
</evidence>
<evidence type="ECO:0000256" key="2">
    <source>
        <dbReference type="ARBA" id="ARBA00004141"/>
    </source>
</evidence>
<organism evidence="14 15">
    <name type="scientific">Emericella nidulans (strain FGSC A4 / ATCC 38163 / CBS 112.46 / NRRL 194 / M139)</name>
    <name type="common">Aspergillus nidulans</name>
    <dbReference type="NCBI Taxonomy" id="227321"/>
    <lineage>
        <taxon>Eukaryota</taxon>
        <taxon>Fungi</taxon>
        <taxon>Dikarya</taxon>
        <taxon>Ascomycota</taxon>
        <taxon>Pezizomycotina</taxon>
        <taxon>Eurotiomycetes</taxon>
        <taxon>Eurotiomycetidae</taxon>
        <taxon>Eurotiales</taxon>
        <taxon>Aspergillaceae</taxon>
        <taxon>Aspergillus</taxon>
        <taxon>Aspergillus subgen. Nidulantes</taxon>
    </lineage>
</organism>
<evidence type="ECO:0000256" key="5">
    <source>
        <dbReference type="ARBA" id="ARBA00022786"/>
    </source>
</evidence>
<dbReference type="Pfam" id="PF01088">
    <property type="entry name" value="Peptidase_C12"/>
    <property type="match status" value="1"/>
</dbReference>
<gene>
    <name evidence="14" type="ORF">ANIA_11218</name>
</gene>
<feature type="transmembrane region" description="Helical" evidence="12">
    <location>
        <begin position="137"/>
        <end position="156"/>
    </location>
</feature>
<dbReference type="InParanoid" id="C8VQB4"/>
<evidence type="ECO:0000256" key="7">
    <source>
        <dbReference type="ARBA" id="ARBA00022807"/>
    </source>
</evidence>
<proteinExistence type="inferred from homology"/>
<evidence type="ECO:0000256" key="9">
    <source>
        <dbReference type="ARBA" id="ARBA00023136"/>
    </source>
</evidence>
<comment type="similarity">
    <text evidence="10 11">Belongs to the peptidase C12 family.</text>
</comment>
<dbReference type="PROSITE" id="PS52048">
    <property type="entry name" value="UCH_DOMAIN"/>
    <property type="match status" value="1"/>
</dbReference>
<dbReference type="InterPro" id="IPR036959">
    <property type="entry name" value="Peptidase_C12_UCH_sf"/>
</dbReference>
<dbReference type="GO" id="GO:0030163">
    <property type="term" value="P:protein catabolic process"/>
    <property type="evidence" value="ECO:0000318"/>
    <property type="project" value="GO_Central"/>
</dbReference>
<protein>
    <recommendedName>
        <fullName evidence="11">Ubiquitin carboxyl-terminal hydrolase</fullName>
        <ecNumber evidence="11">3.4.19.12</ecNumber>
    </recommendedName>
</protein>